<dbReference type="InterPro" id="IPR029068">
    <property type="entry name" value="Glyas_Bleomycin-R_OHBP_Dase"/>
</dbReference>
<name>A0A1S2L3M5_9BACI</name>
<dbReference type="Gene3D" id="3.10.180.10">
    <property type="entry name" value="2,3-Dihydroxybiphenyl 1,2-Dioxygenase, domain 1"/>
    <property type="match status" value="1"/>
</dbReference>
<dbReference type="AlphaFoldDB" id="A0A1S2L3M5"/>
<evidence type="ECO:0000313" key="4">
    <source>
        <dbReference type="Proteomes" id="UP000180175"/>
    </source>
</evidence>
<evidence type="ECO:0000259" key="1">
    <source>
        <dbReference type="PROSITE" id="PS51819"/>
    </source>
</evidence>
<feature type="domain" description="VOC" evidence="1">
    <location>
        <begin position="4"/>
        <end position="126"/>
    </location>
</feature>
<dbReference type="InterPro" id="IPR004360">
    <property type="entry name" value="Glyas_Fos-R_dOase_dom"/>
</dbReference>
<dbReference type="InterPro" id="IPR051332">
    <property type="entry name" value="Fosfomycin_Res_Enzymes"/>
</dbReference>
<organism evidence="2 4">
    <name type="scientific">Anaerobacillus isosaccharinicus</name>
    <dbReference type="NCBI Taxonomy" id="1532552"/>
    <lineage>
        <taxon>Bacteria</taxon>
        <taxon>Bacillati</taxon>
        <taxon>Bacillota</taxon>
        <taxon>Bacilli</taxon>
        <taxon>Bacillales</taxon>
        <taxon>Bacillaceae</taxon>
        <taxon>Anaerobacillus</taxon>
    </lineage>
</organism>
<dbReference type="OrthoDB" id="371072at2"/>
<keyword evidence="4" id="KW-1185">Reference proteome</keyword>
<sequence length="130" mass="15270">MIKKMEHTAVIVKDLDESIKYYIEMFGFELRTRGKNELRDMAFLFHTDYPQFEIELIEDLKKEVKYEEVGIVNHLAFTVEDIFAAINYFKEKGVTFKSETPNTAIDGARTIFFYGINDELLQLVQPTRIC</sequence>
<dbReference type="Pfam" id="PF00903">
    <property type="entry name" value="Glyoxalase"/>
    <property type="match status" value="1"/>
</dbReference>
<accession>A0A1S2L3M5</accession>
<evidence type="ECO:0000313" key="3">
    <source>
        <dbReference type="EMBL" id="QOY38270.1"/>
    </source>
</evidence>
<dbReference type="RefSeq" id="WP_071318908.1">
    <property type="nucleotide sequence ID" value="NZ_CP063356.2"/>
</dbReference>
<dbReference type="EMBL" id="LQXD01000185">
    <property type="protein sequence ID" value="OIJ06215.1"/>
    <property type="molecule type" value="Genomic_DNA"/>
</dbReference>
<reference evidence="3 4" key="2">
    <citation type="journal article" date="2017" name="Genome Announc.">
        <title>Draft Genome Sequences of Four Alkaliphilic Bacteria Belonging to the Anaerobacillus Genus.</title>
        <authorList>
            <person name="Bassil N.M."/>
            <person name="Lloyd J.R."/>
        </authorList>
    </citation>
    <scope>NUCLEOTIDE SEQUENCE [LARGE SCALE GENOMIC DNA]</scope>
    <source>
        <strain evidence="3 4">NB2006</strain>
    </source>
</reference>
<dbReference type="PANTHER" id="PTHR36113:SF1">
    <property type="entry name" value="GLYOXALASE_BLEOMYCIN RESISTANCE PROTEIN_DIOXYGENASE"/>
    <property type="match status" value="1"/>
</dbReference>
<dbReference type="SUPFAM" id="SSF54593">
    <property type="entry name" value="Glyoxalase/Bleomycin resistance protein/Dihydroxybiphenyl dioxygenase"/>
    <property type="match status" value="1"/>
</dbReference>
<proteinExistence type="predicted"/>
<dbReference type="Proteomes" id="UP000180175">
    <property type="component" value="Chromosome"/>
</dbReference>
<gene>
    <name evidence="3" type="ORF">AWH56_012440</name>
    <name evidence="2" type="ORF">AWH56_21120</name>
</gene>
<dbReference type="PANTHER" id="PTHR36113">
    <property type="entry name" value="LYASE, PUTATIVE-RELATED-RELATED"/>
    <property type="match status" value="1"/>
</dbReference>
<dbReference type="KEGG" id="aia:AWH56_012440"/>
<protein>
    <submittedName>
        <fullName evidence="2">Glyoxalase</fullName>
    </submittedName>
    <submittedName>
        <fullName evidence="3">VOC family protein</fullName>
    </submittedName>
</protein>
<evidence type="ECO:0000313" key="2">
    <source>
        <dbReference type="EMBL" id="OIJ06215.1"/>
    </source>
</evidence>
<dbReference type="EMBL" id="CP063356">
    <property type="protein sequence ID" value="QOY38270.1"/>
    <property type="molecule type" value="Genomic_DNA"/>
</dbReference>
<reference evidence="3" key="4">
    <citation type="submission" date="2020-10" db="EMBL/GenBank/DDBJ databases">
        <authorList>
            <person name="Bassil N.M."/>
            <person name="Lloyd J.R."/>
        </authorList>
    </citation>
    <scope>NUCLEOTIDE SEQUENCE</scope>
    <source>
        <strain evidence="3">NB2006</strain>
    </source>
</reference>
<dbReference type="PROSITE" id="PS51819">
    <property type="entry name" value="VOC"/>
    <property type="match status" value="1"/>
</dbReference>
<reference evidence="2 4" key="1">
    <citation type="submission" date="2016-10" db="EMBL/GenBank/DDBJ databases">
        <title>Draft genome sequences of four alkaliphilic bacteria belonging to the Anaerobacillus genus.</title>
        <authorList>
            <person name="Bassil N.M."/>
            <person name="Lloyd J.R."/>
        </authorList>
    </citation>
    <scope>NUCLEOTIDE SEQUENCE [LARGE SCALE GENOMIC DNA]</scope>
    <source>
        <strain evidence="2 4">NB2006</strain>
    </source>
</reference>
<reference evidence="3 4" key="3">
    <citation type="journal article" date="2019" name="Int. J. Syst. Evol. Microbiol.">
        <title>Anaerobacillus isosaccharinicus sp. nov., an alkaliphilic bacterium which degrades isosaccharinic acid.</title>
        <authorList>
            <person name="Bassil N.M."/>
            <person name="Lloyd J.R."/>
        </authorList>
    </citation>
    <scope>NUCLEOTIDE SEQUENCE [LARGE SCALE GENOMIC DNA]</scope>
    <source>
        <strain evidence="3 4">NB2006</strain>
    </source>
</reference>
<dbReference type="InterPro" id="IPR037523">
    <property type="entry name" value="VOC_core"/>
</dbReference>